<gene>
    <name evidence="1" type="ORF">FrCorBMG51_01050</name>
</gene>
<proteinExistence type="predicted"/>
<accession>A0ABR5F8R2</accession>
<comment type="caution">
    <text evidence="1">The sequence shown here is derived from an EMBL/GenBank/DDBJ whole genome shotgun (WGS) entry which is preliminary data.</text>
</comment>
<dbReference type="Proteomes" id="UP000035425">
    <property type="component" value="Unassembled WGS sequence"/>
</dbReference>
<protein>
    <submittedName>
        <fullName evidence="1">Uncharacterized protein</fullName>
    </submittedName>
</protein>
<dbReference type="EMBL" id="JWIO01000001">
    <property type="protein sequence ID" value="KLL13119.1"/>
    <property type="molecule type" value="Genomic_DNA"/>
</dbReference>
<dbReference type="RefSeq" id="WP_047221247.1">
    <property type="nucleotide sequence ID" value="NZ_JWIO01000001.1"/>
</dbReference>
<organism evidence="1 2">
    <name type="scientific">Protofrankia coriariae</name>
    <dbReference type="NCBI Taxonomy" id="1562887"/>
    <lineage>
        <taxon>Bacteria</taxon>
        <taxon>Bacillati</taxon>
        <taxon>Actinomycetota</taxon>
        <taxon>Actinomycetes</taxon>
        <taxon>Frankiales</taxon>
        <taxon>Frankiaceae</taxon>
        <taxon>Protofrankia</taxon>
    </lineage>
</organism>
<reference evidence="1 2" key="1">
    <citation type="submission" date="2014-12" db="EMBL/GenBank/DDBJ databases">
        <title>Frankia sp. BMG5.1 draft genome.</title>
        <authorList>
            <person name="Gtari M."/>
            <person name="Ghodhbane-Gtari F."/>
            <person name="Nouioui I."/>
            <person name="Ktari A."/>
            <person name="Hezbri K."/>
            <person name="Mimouni W."/>
            <person name="Sbissi I."/>
            <person name="Ayari A."/>
            <person name="Yamanaka T."/>
            <person name="Normand P."/>
            <person name="Tisa L.S."/>
            <person name="Boudabous A."/>
        </authorList>
    </citation>
    <scope>NUCLEOTIDE SEQUENCE [LARGE SCALE GENOMIC DNA]</scope>
    <source>
        <strain evidence="1 2">BMG5.1</strain>
    </source>
</reference>
<keyword evidence="2" id="KW-1185">Reference proteome</keyword>
<name>A0ABR5F8R2_9ACTN</name>
<evidence type="ECO:0000313" key="2">
    <source>
        <dbReference type="Proteomes" id="UP000035425"/>
    </source>
</evidence>
<sequence>MIHRARRSALEQRREEIRHGMVESMKVLDSSPTASVAALTGLSAGRIDQFGGAGDLDEE</sequence>
<evidence type="ECO:0000313" key="1">
    <source>
        <dbReference type="EMBL" id="KLL13119.1"/>
    </source>
</evidence>